<dbReference type="GO" id="GO:0008610">
    <property type="term" value="P:lipid biosynthetic process"/>
    <property type="evidence" value="ECO:0007669"/>
    <property type="project" value="InterPro"/>
</dbReference>
<evidence type="ECO:0000313" key="8">
    <source>
        <dbReference type="Proteomes" id="UP000245383"/>
    </source>
</evidence>
<feature type="domain" description="Fatty acid hydroxylase" evidence="6">
    <location>
        <begin position="146"/>
        <end position="281"/>
    </location>
</feature>
<keyword evidence="4 5" id="KW-0472">Membrane</keyword>
<dbReference type="AlphaFoldDB" id="A0A2T9YJ75"/>
<organism evidence="7 8">
    <name type="scientific">Smittium simulii</name>
    <dbReference type="NCBI Taxonomy" id="133385"/>
    <lineage>
        <taxon>Eukaryota</taxon>
        <taxon>Fungi</taxon>
        <taxon>Fungi incertae sedis</taxon>
        <taxon>Zoopagomycota</taxon>
        <taxon>Kickxellomycotina</taxon>
        <taxon>Harpellomycetes</taxon>
        <taxon>Harpellales</taxon>
        <taxon>Legeriomycetaceae</taxon>
        <taxon>Smittium</taxon>
    </lineage>
</organism>
<feature type="transmembrane region" description="Helical" evidence="5">
    <location>
        <begin position="140"/>
        <end position="157"/>
    </location>
</feature>
<evidence type="ECO:0000256" key="1">
    <source>
        <dbReference type="ARBA" id="ARBA00004370"/>
    </source>
</evidence>
<dbReference type="InterPro" id="IPR006694">
    <property type="entry name" value="Fatty_acid_hydroxylase"/>
</dbReference>
<dbReference type="Proteomes" id="UP000245383">
    <property type="component" value="Unassembled WGS sequence"/>
</dbReference>
<name>A0A2T9YJ75_9FUNG</name>
<reference evidence="7 8" key="1">
    <citation type="journal article" date="2018" name="MBio">
        <title>Comparative Genomics Reveals the Core Gene Toolbox for the Fungus-Insect Symbiosis.</title>
        <authorList>
            <person name="Wang Y."/>
            <person name="Stata M."/>
            <person name="Wang W."/>
            <person name="Stajich J.E."/>
            <person name="White M.M."/>
            <person name="Moncalvo J.M."/>
        </authorList>
    </citation>
    <scope>NUCLEOTIDE SEQUENCE [LARGE SCALE GENOMIC DNA]</scope>
    <source>
        <strain evidence="7 8">SWE-8-4</strain>
    </source>
</reference>
<feature type="transmembrane region" description="Helical" evidence="5">
    <location>
        <begin position="109"/>
        <end position="134"/>
    </location>
</feature>
<dbReference type="GO" id="GO:0016491">
    <property type="term" value="F:oxidoreductase activity"/>
    <property type="evidence" value="ECO:0007669"/>
    <property type="project" value="InterPro"/>
</dbReference>
<dbReference type="STRING" id="133385.A0A2T9YJ75"/>
<comment type="caution">
    <text evidence="7">The sequence shown here is derived from an EMBL/GenBank/DDBJ whole genome shotgun (WGS) entry which is preliminary data.</text>
</comment>
<evidence type="ECO:0000256" key="4">
    <source>
        <dbReference type="ARBA" id="ARBA00023136"/>
    </source>
</evidence>
<accession>A0A2T9YJ75</accession>
<sequence length="312" mass="36872">MSSILQSPQTQLFLSSFSMIGNATERITQGYTPNKIETFWLSIFEGRNEALTFGLLAFVHHFSFYYLRYLPYYIADYIPALQKYKLQPDKVITNEQWWHCLKSLLFSQFFVQLPMMLLFYPSAILIGFTLTVPFPELKTIFIQCTAFIFIEDFYHYWAHRLMHHKALYKHVHKVHHDYSAPFGIAAEYAHPIETIILGQGTIGGPILYSYFFGNVHIITMLCWITLRIWQTIEAHCGYDFPWAMSHWFPLWAGADHHDYHHMAFVNNFASTFRYLDRIFGTDISYQAYYQKRLQANKSSQKSQKKDNDIKQD</sequence>
<dbReference type="InterPro" id="IPR050307">
    <property type="entry name" value="Sterol_Desaturase_Related"/>
</dbReference>
<dbReference type="EMBL" id="MBFR01000163">
    <property type="protein sequence ID" value="PVU92400.1"/>
    <property type="molecule type" value="Genomic_DNA"/>
</dbReference>
<proteinExistence type="predicted"/>
<protein>
    <recommendedName>
        <fullName evidence="6">Fatty acid hydroxylase domain-containing protein</fullName>
    </recommendedName>
</protein>
<dbReference type="OrthoDB" id="1658724at2759"/>
<evidence type="ECO:0000256" key="3">
    <source>
        <dbReference type="ARBA" id="ARBA00022989"/>
    </source>
</evidence>
<evidence type="ECO:0000256" key="2">
    <source>
        <dbReference type="ARBA" id="ARBA00022692"/>
    </source>
</evidence>
<keyword evidence="8" id="KW-1185">Reference proteome</keyword>
<gene>
    <name evidence="7" type="ORF">BB561_003845</name>
</gene>
<evidence type="ECO:0000259" key="6">
    <source>
        <dbReference type="Pfam" id="PF04116"/>
    </source>
</evidence>
<evidence type="ECO:0000256" key="5">
    <source>
        <dbReference type="SAM" id="Phobius"/>
    </source>
</evidence>
<dbReference type="PANTHER" id="PTHR11863">
    <property type="entry name" value="STEROL DESATURASE"/>
    <property type="match status" value="1"/>
</dbReference>
<keyword evidence="3 5" id="KW-1133">Transmembrane helix</keyword>
<evidence type="ECO:0000313" key="7">
    <source>
        <dbReference type="EMBL" id="PVU92400.1"/>
    </source>
</evidence>
<comment type="subcellular location">
    <subcellularLocation>
        <location evidence="1">Membrane</location>
    </subcellularLocation>
</comment>
<dbReference type="GO" id="GO:0016020">
    <property type="term" value="C:membrane"/>
    <property type="evidence" value="ECO:0007669"/>
    <property type="project" value="UniProtKB-SubCell"/>
</dbReference>
<keyword evidence="2 5" id="KW-0812">Transmembrane</keyword>
<dbReference type="GO" id="GO:0005506">
    <property type="term" value="F:iron ion binding"/>
    <property type="evidence" value="ECO:0007669"/>
    <property type="project" value="InterPro"/>
</dbReference>
<dbReference type="Pfam" id="PF04116">
    <property type="entry name" value="FA_hydroxylase"/>
    <property type="match status" value="1"/>
</dbReference>